<keyword evidence="4" id="KW-1185">Reference proteome</keyword>
<gene>
    <name evidence="3" type="ORF">Poly24_23410</name>
</gene>
<sequence length="100" mass="11361">MPRIRLTASAQDDLAEIWHYVAVEQQSPVNADSLADAFDERFQLLAAHPQTGESVEHLRPGTRRSIVKKRFLVFYQAEAEGVLILRVLHGARLIRPDDLE</sequence>
<dbReference type="Proteomes" id="UP000315082">
    <property type="component" value="Chromosome"/>
</dbReference>
<dbReference type="InterPro" id="IPR051803">
    <property type="entry name" value="TA_system_RelE-like_toxin"/>
</dbReference>
<name>A0A518JSW3_9BACT</name>
<dbReference type="KEGG" id="rcf:Poly24_23410"/>
<dbReference type="EMBL" id="CP036348">
    <property type="protein sequence ID" value="QDV68629.1"/>
    <property type="molecule type" value="Genomic_DNA"/>
</dbReference>
<dbReference type="PANTHER" id="PTHR33755">
    <property type="entry name" value="TOXIN PARE1-RELATED"/>
    <property type="match status" value="1"/>
</dbReference>
<dbReference type="Pfam" id="PF05016">
    <property type="entry name" value="ParE_toxin"/>
    <property type="match status" value="1"/>
</dbReference>
<dbReference type="AlphaFoldDB" id="A0A518JSW3"/>
<organism evidence="3 4">
    <name type="scientific">Rosistilla carotiformis</name>
    <dbReference type="NCBI Taxonomy" id="2528017"/>
    <lineage>
        <taxon>Bacteria</taxon>
        <taxon>Pseudomonadati</taxon>
        <taxon>Planctomycetota</taxon>
        <taxon>Planctomycetia</taxon>
        <taxon>Pirellulales</taxon>
        <taxon>Pirellulaceae</taxon>
        <taxon>Rosistilla</taxon>
    </lineage>
</organism>
<dbReference type="InterPro" id="IPR035093">
    <property type="entry name" value="RelE/ParE_toxin_dom_sf"/>
</dbReference>
<dbReference type="OrthoDB" id="5457915at2"/>
<evidence type="ECO:0000256" key="1">
    <source>
        <dbReference type="ARBA" id="ARBA00006226"/>
    </source>
</evidence>
<dbReference type="InterPro" id="IPR007712">
    <property type="entry name" value="RelE/ParE_toxin"/>
</dbReference>
<proteinExistence type="inferred from homology"/>
<comment type="similarity">
    <text evidence="1">Belongs to the RelE toxin family.</text>
</comment>
<accession>A0A518JSW3</accession>
<evidence type="ECO:0000313" key="4">
    <source>
        <dbReference type="Proteomes" id="UP000315082"/>
    </source>
</evidence>
<protein>
    <submittedName>
        <fullName evidence="3">Plasmid stabilization system protein</fullName>
    </submittedName>
</protein>
<evidence type="ECO:0000313" key="3">
    <source>
        <dbReference type="EMBL" id="QDV68629.1"/>
    </source>
</evidence>
<keyword evidence="2" id="KW-1277">Toxin-antitoxin system</keyword>
<dbReference type="RefSeq" id="WP_145094781.1">
    <property type="nucleotide sequence ID" value="NZ_CP036348.1"/>
</dbReference>
<dbReference type="Gene3D" id="3.30.2310.20">
    <property type="entry name" value="RelE-like"/>
    <property type="match status" value="1"/>
</dbReference>
<reference evidence="3 4" key="1">
    <citation type="submission" date="2019-02" db="EMBL/GenBank/DDBJ databases">
        <title>Deep-cultivation of Planctomycetes and their phenomic and genomic characterization uncovers novel biology.</title>
        <authorList>
            <person name="Wiegand S."/>
            <person name="Jogler M."/>
            <person name="Boedeker C."/>
            <person name="Pinto D."/>
            <person name="Vollmers J."/>
            <person name="Rivas-Marin E."/>
            <person name="Kohn T."/>
            <person name="Peeters S.H."/>
            <person name="Heuer A."/>
            <person name="Rast P."/>
            <person name="Oberbeckmann S."/>
            <person name="Bunk B."/>
            <person name="Jeske O."/>
            <person name="Meyerdierks A."/>
            <person name="Storesund J.E."/>
            <person name="Kallscheuer N."/>
            <person name="Luecker S."/>
            <person name="Lage O.M."/>
            <person name="Pohl T."/>
            <person name="Merkel B.J."/>
            <person name="Hornburger P."/>
            <person name="Mueller R.-W."/>
            <person name="Bruemmer F."/>
            <person name="Labrenz M."/>
            <person name="Spormann A.M."/>
            <person name="Op den Camp H."/>
            <person name="Overmann J."/>
            <person name="Amann R."/>
            <person name="Jetten M.S.M."/>
            <person name="Mascher T."/>
            <person name="Medema M.H."/>
            <person name="Devos D.P."/>
            <person name="Kaster A.-K."/>
            <person name="Ovreas L."/>
            <person name="Rohde M."/>
            <person name="Galperin M.Y."/>
            <person name="Jogler C."/>
        </authorList>
    </citation>
    <scope>NUCLEOTIDE SEQUENCE [LARGE SCALE GENOMIC DNA]</scope>
    <source>
        <strain evidence="3 4">Poly24</strain>
    </source>
</reference>
<evidence type="ECO:0000256" key="2">
    <source>
        <dbReference type="ARBA" id="ARBA00022649"/>
    </source>
</evidence>